<keyword evidence="4" id="KW-1185">Reference proteome</keyword>
<dbReference type="Proteomes" id="UP001329915">
    <property type="component" value="Chromosome"/>
</dbReference>
<dbReference type="InterPro" id="IPR007157">
    <property type="entry name" value="PspA_VIPP1"/>
</dbReference>
<dbReference type="EMBL" id="CP121694">
    <property type="protein sequence ID" value="WRO20755.1"/>
    <property type="molecule type" value="Genomic_DNA"/>
</dbReference>
<accession>A0AAU0UIK8</accession>
<name>A0AAU0UIK8_9FIRM</name>
<evidence type="ECO:0000313" key="4">
    <source>
        <dbReference type="Proteomes" id="UP001329915"/>
    </source>
</evidence>
<organism evidence="3 4">
    <name type="scientific">Metallumcola ferriviriculae</name>
    <dbReference type="NCBI Taxonomy" id="3039180"/>
    <lineage>
        <taxon>Bacteria</taxon>
        <taxon>Bacillati</taxon>
        <taxon>Bacillota</taxon>
        <taxon>Clostridia</taxon>
        <taxon>Neomoorellales</taxon>
        <taxon>Desulfitibacteraceae</taxon>
        <taxon>Metallumcola</taxon>
    </lineage>
</organism>
<dbReference type="PANTHER" id="PTHR31088:SF6">
    <property type="entry name" value="PHAGE SHOCK PROTEIN A"/>
    <property type="match status" value="1"/>
</dbReference>
<evidence type="ECO:0000256" key="2">
    <source>
        <dbReference type="SAM" id="MobiDB-lite"/>
    </source>
</evidence>
<dbReference type="Pfam" id="PF04012">
    <property type="entry name" value="PspA_IM30"/>
    <property type="match status" value="1"/>
</dbReference>
<comment type="similarity">
    <text evidence="1">Belongs to the PspA/Vipp/IM30 family.</text>
</comment>
<evidence type="ECO:0000313" key="3">
    <source>
        <dbReference type="EMBL" id="WRO20755.1"/>
    </source>
</evidence>
<dbReference type="PANTHER" id="PTHR31088">
    <property type="entry name" value="MEMBRANE-ASSOCIATED PROTEIN VIPP1, CHLOROPLASTIC"/>
    <property type="match status" value="1"/>
</dbReference>
<dbReference type="AlphaFoldDB" id="A0AAU0UIK8"/>
<dbReference type="RefSeq" id="WP_366923636.1">
    <property type="nucleotide sequence ID" value="NZ_CP121694.1"/>
</dbReference>
<reference evidence="3 4" key="1">
    <citation type="submission" date="2023-04" db="EMBL/GenBank/DDBJ databases">
        <authorList>
            <person name="Hsu D."/>
        </authorList>
    </citation>
    <scope>NUCLEOTIDE SEQUENCE [LARGE SCALE GENOMIC DNA]</scope>
    <source>
        <strain evidence="3 4">MK1</strain>
    </source>
</reference>
<dbReference type="KEGG" id="dbc:MFMK1_000545"/>
<proteinExistence type="inferred from homology"/>
<gene>
    <name evidence="3" type="ORF">MFMK1_000545</name>
</gene>
<evidence type="ECO:0000256" key="1">
    <source>
        <dbReference type="ARBA" id="ARBA00043985"/>
    </source>
</evidence>
<feature type="region of interest" description="Disordered" evidence="2">
    <location>
        <begin position="176"/>
        <end position="207"/>
    </location>
</feature>
<sequence>MGLFSRMRDISTSQLNHLLDKAEDPVKMLDQYMRDMEEDIADAEKSVAKQIALEKKLHHQLTEAQEMAEKRQTQALQALEQEKEDLARKALEDKKRHQSKADDMQGQWQVAKENADKLKDQLQQMKDEYETLKGKKQTLQARAEAAKAQKNINQAFSGMGSGSARKGFDKMEEKVMTLESEAEASNEMRSGSSSLDKELGSLGGSDVDRELAELKAKLKSNKEE</sequence>
<protein>
    <submittedName>
        <fullName evidence="3">PspA/IM30 family protein</fullName>
    </submittedName>
</protein>